<dbReference type="InterPro" id="IPR050204">
    <property type="entry name" value="AraC_XylS_family_regulators"/>
</dbReference>
<comment type="caution">
    <text evidence="5">The sequence shown here is derived from an EMBL/GenBank/DDBJ whole genome shotgun (WGS) entry which is preliminary data.</text>
</comment>
<dbReference type="InterPro" id="IPR009057">
    <property type="entry name" value="Homeodomain-like_sf"/>
</dbReference>
<feature type="domain" description="HTH araC/xylS-type" evidence="4">
    <location>
        <begin position="217"/>
        <end position="318"/>
    </location>
</feature>
<keyword evidence="3" id="KW-0804">Transcription</keyword>
<evidence type="ECO:0000313" key="5">
    <source>
        <dbReference type="EMBL" id="KOG88726.1"/>
    </source>
</evidence>
<dbReference type="RefSeq" id="WP_037965948.1">
    <property type="nucleotide sequence ID" value="NZ_JBIRHZ010000004.1"/>
</dbReference>
<dbReference type="InterPro" id="IPR035418">
    <property type="entry name" value="AraC-bd_2"/>
</dbReference>
<keyword evidence="1" id="KW-0805">Transcription regulation</keyword>
<dbReference type="PANTHER" id="PTHR46796">
    <property type="entry name" value="HTH-TYPE TRANSCRIPTIONAL ACTIVATOR RHAS-RELATED"/>
    <property type="match status" value="1"/>
</dbReference>
<dbReference type="PRINTS" id="PR00032">
    <property type="entry name" value="HTHARAC"/>
</dbReference>
<dbReference type="SMART" id="SM00342">
    <property type="entry name" value="HTH_ARAC"/>
    <property type="match status" value="1"/>
</dbReference>
<evidence type="ECO:0000256" key="1">
    <source>
        <dbReference type="ARBA" id="ARBA00023015"/>
    </source>
</evidence>
<keyword evidence="2" id="KW-0238">DNA-binding</keyword>
<name>A0ABR5J5I0_9ACTN</name>
<dbReference type="Proteomes" id="UP000037020">
    <property type="component" value="Unassembled WGS sequence"/>
</dbReference>
<protein>
    <recommendedName>
        <fullName evidence="4">HTH araC/xylS-type domain-containing protein</fullName>
    </recommendedName>
</protein>
<proteinExistence type="predicted"/>
<dbReference type="SUPFAM" id="SSF46689">
    <property type="entry name" value="Homeodomain-like"/>
    <property type="match status" value="1"/>
</dbReference>
<dbReference type="Pfam" id="PF14525">
    <property type="entry name" value="AraC_binding_2"/>
    <property type="match status" value="1"/>
</dbReference>
<sequence length="323" mass="36361">METVLRTDDLPAAERFPFWLDTIRRTMSPYEIRTDRTDDFQARLRTVQLGPVQAAGLAQQELKASRTAKHIRQSDPEHFQLGVNLRGWVEAEQYRRRVVLGPGDLVFHDTSHPFHATTRVADGLTVELLLAVPRPLLPLPPRRIPELFLTRLPGREGIGRLLSRQLLELSRGDCSYTPSDTARLGAVTVDLLAALLAHELDADAALPQDTRQRALFARVSTFLDEHLDDAALTPETIAAAHHMSLRSLHRLFRANATSVAAAIRTRRLERCRRALADPGLARHPVHAIAARWGFTSYAHFSRLFTKTHGLSPGEYRRRFQPPA</sequence>
<dbReference type="InterPro" id="IPR020449">
    <property type="entry name" value="Tscrpt_reg_AraC-type_HTH"/>
</dbReference>
<keyword evidence="6" id="KW-1185">Reference proteome</keyword>
<accession>A0ABR5J5I0</accession>
<evidence type="ECO:0000259" key="4">
    <source>
        <dbReference type="PROSITE" id="PS01124"/>
    </source>
</evidence>
<organism evidence="5 6">
    <name type="scientific">Streptomyces varsoviensis</name>
    <dbReference type="NCBI Taxonomy" id="67373"/>
    <lineage>
        <taxon>Bacteria</taxon>
        <taxon>Bacillati</taxon>
        <taxon>Actinomycetota</taxon>
        <taxon>Actinomycetes</taxon>
        <taxon>Kitasatosporales</taxon>
        <taxon>Streptomycetaceae</taxon>
        <taxon>Streptomyces</taxon>
    </lineage>
</organism>
<evidence type="ECO:0000256" key="2">
    <source>
        <dbReference type="ARBA" id="ARBA00023125"/>
    </source>
</evidence>
<dbReference type="PROSITE" id="PS01124">
    <property type="entry name" value="HTH_ARAC_FAMILY_2"/>
    <property type="match status" value="1"/>
</dbReference>
<evidence type="ECO:0000313" key="6">
    <source>
        <dbReference type="Proteomes" id="UP000037020"/>
    </source>
</evidence>
<evidence type="ECO:0000256" key="3">
    <source>
        <dbReference type="ARBA" id="ARBA00023163"/>
    </source>
</evidence>
<dbReference type="PANTHER" id="PTHR46796:SF6">
    <property type="entry name" value="ARAC SUBFAMILY"/>
    <property type="match status" value="1"/>
</dbReference>
<dbReference type="EMBL" id="LGUT01001547">
    <property type="protein sequence ID" value="KOG88726.1"/>
    <property type="molecule type" value="Genomic_DNA"/>
</dbReference>
<gene>
    <name evidence="5" type="ORF">ADK38_18185</name>
</gene>
<dbReference type="Gene3D" id="1.10.10.60">
    <property type="entry name" value="Homeodomain-like"/>
    <property type="match status" value="1"/>
</dbReference>
<reference evidence="5 6" key="1">
    <citation type="submission" date="2015-07" db="EMBL/GenBank/DDBJ databases">
        <authorList>
            <person name="Ju K.-S."/>
            <person name="Doroghazi J.R."/>
            <person name="Metcalf W.W."/>
        </authorList>
    </citation>
    <scope>NUCLEOTIDE SEQUENCE [LARGE SCALE GENOMIC DNA]</scope>
    <source>
        <strain evidence="5 6">NRRL B-3589</strain>
    </source>
</reference>
<dbReference type="Pfam" id="PF12833">
    <property type="entry name" value="HTH_18"/>
    <property type="match status" value="1"/>
</dbReference>
<dbReference type="InterPro" id="IPR018060">
    <property type="entry name" value="HTH_AraC"/>
</dbReference>